<reference evidence="1 2" key="1">
    <citation type="journal article" date="2024" name="Plant Biotechnol. J.">
        <title>Genome and CRISPR/Cas9 system of a widespread forest tree (Populus alba) in the world.</title>
        <authorList>
            <person name="Liu Y.J."/>
            <person name="Jiang P.F."/>
            <person name="Han X.M."/>
            <person name="Li X.Y."/>
            <person name="Wang H.M."/>
            <person name="Wang Y.J."/>
            <person name="Wang X.X."/>
            <person name="Zeng Q.Y."/>
        </authorList>
    </citation>
    <scope>NUCLEOTIDE SEQUENCE [LARGE SCALE GENOMIC DNA]</scope>
    <source>
        <strain evidence="2">cv. PAL-ZL1</strain>
    </source>
</reference>
<organism evidence="1 2">
    <name type="scientific">Populus alba</name>
    <name type="common">White poplar</name>
    <dbReference type="NCBI Taxonomy" id="43335"/>
    <lineage>
        <taxon>Eukaryota</taxon>
        <taxon>Viridiplantae</taxon>
        <taxon>Streptophyta</taxon>
        <taxon>Embryophyta</taxon>
        <taxon>Tracheophyta</taxon>
        <taxon>Spermatophyta</taxon>
        <taxon>Magnoliopsida</taxon>
        <taxon>eudicotyledons</taxon>
        <taxon>Gunneridae</taxon>
        <taxon>Pentapetalae</taxon>
        <taxon>rosids</taxon>
        <taxon>fabids</taxon>
        <taxon>Malpighiales</taxon>
        <taxon>Salicaceae</taxon>
        <taxon>Saliceae</taxon>
        <taxon>Populus</taxon>
    </lineage>
</organism>
<dbReference type="Proteomes" id="UP000309997">
    <property type="component" value="Unassembled WGS sequence"/>
</dbReference>
<accession>A0ACC4D396</accession>
<evidence type="ECO:0000313" key="2">
    <source>
        <dbReference type="Proteomes" id="UP000309997"/>
    </source>
</evidence>
<sequence>MARLGTELAARISRALITESNSSIPTRSWNPLLEQTLHKIGCRDSLSQSLVARVIDPHLLTHYSLALGFFNWASQQPGFTHNSLTYHSVLKSLSFSRQFNAIESLLKQAKAQNLTLDSSIYRFVIDSLIKRGKTQMAFSVFNEIKSQILDLGTETSNSLLASLGSDGCFKNAMKVFDEMNNRGIGFSTIGFGVFIWRLCRNGDLGEVLRLIDVVERWNSLINGSVIAVLIVHGLCEGSRTSEALRALNELRIRGWKPDFIAYRVVAEAFRSLGSVFDVNEVLKMKRKLGVAPRSNDYREFILGLITERRIYEAKELGEVIASGNFPMEDDVLNALIGSVSTIDPYSAMKFFHFVIGKGKFPTLLTLSNLSRNLCKHGKIDELLEVYRVLSSNEYFSDMESYNVMFSFLCMGGRVREAYEVLQEMRKKGLDPDISMYNSLIEVLCREDLLRPAKRLWDEMFVIGCGGNLKTYNILIGKFSEIGQIEEATRLFNHMLEKGVTPDATTHRFLLEALCHETKFETAVDVFYKHVNHDVMLAQNILKTLILNLCGKGHFLVASKFLCDLTHDVSHSDAHVVLLKCLADSEEVSIAVEHAKQIRGNSPSMLQVICTKLVAFSSSSSNPEPILHLLQALSQEFGLLGMDSGQQPYDLQHVFLASLPTAMIKFAKLTGCIRRQQPSGFEVVQDSNSTVTATTPMTFIYYVGMLLHHEDGVLNALTTLLPSLFSHARSLEMFPFSRSCLIVTFDVEMSSHPCSYSQSLPTIRAGQEENSNPIRRPAL</sequence>
<keyword evidence="2" id="KW-1185">Reference proteome</keyword>
<protein>
    <submittedName>
        <fullName evidence="1">Uncharacterized protein</fullName>
    </submittedName>
</protein>
<gene>
    <name evidence="1" type="ORF">D5086_002868</name>
</gene>
<comment type="caution">
    <text evidence="1">The sequence shown here is derived from an EMBL/GenBank/DDBJ whole genome shotgun (WGS) entry which is preliminary data.</text>
</comment>
<proteinExistence type="predicted"/>
<dbReference type="EMBL" id="RCHU02000001">
    <property type="protein sequence ID" value="KAL3611848.1"/>
    <property type="molecule type" value="Genomic_DNA"/>
</dbReference>
<evidence type="ECO:0000313" key="1">
    <source>
        <dbReference type="EMBL" id="KAL3611848.1"/>
    </source>
</evidence>
<name>A0ACC4D396_POPAL</name>